<feature type="compositionally biased region" description="Low complexity" evidence="1">
    <location>
        <begin position="1118"/>
        <end position="1134"/>
    </location>
</feature>
<feature type="compositionally biased region" description="Polar residues" evidence="1">
    <location>
        <begin position="1082"/>
        <end position="1101"/>
    </location>
</feature>
<evidence type="ECO:0000313" key="3">
    <source>
        <dbReference type="EMBL" id="KMZ77884.1"/>
    </source>
</evidence>
<dbReference type="OrthoDB" id="626167at2759"/>
<name>A0A0J9S532_PLAVI</name>
<feature type="compositionally biased region" description="Basic residues" evidence="1">
    <location>
        <begin position="12"/>
        <end position="21"/>
    </location>
</feature>
<feature type="compositionally biased region" description="Low complexity" evidence="1">
    <location>
        <begin position="86"/>
        <end position="102"/>
    </location>
</feature>
<dbReference type="PROSITE" id="PS51823">
    <property type="entry name" value="CLU"/>
    <property type="match status" value="1"/>
</dbReference>
<reference evidence="3 4" key="1">
    <citation type="submission" date="2011-08" db="EMBL/GenBank/DDBJ databases">
        <title>The Genome Sequence of Plasmodium vivax India VII.</title>
        <authorList>
            <consortium name="The Broad Institute Genome Sequencing Platform"/>
            <consortium name="The Broad Institute Genome Sequencing Center for Infectious Disease"/>
            <person name="Neafsey D."/>
            <person name="Carlton J."/>
            <person name="Barnwell J."/>
            <person name="Collins W."/>
            <person name="Escalante A."/>
            <person name="Mullikin J."/>
            <person name="Saul A."/>
            <person name="Guigo R."/>
            <person name="Camara F."/>
            <person name="Young S.K."/>
            <person name="Zeng Q."/>
            <person name="Gargeya S."/>
            <person name="Fitzgerald M."/>
            <person name="Haas B."/>
            <person name="Abouelleil A."/>
            <person name="Alvarado L."/>
            <person name="Arachchi H.M."/>
            <person name="Berlin A."/>
            <person name="Brown A."/>
            <person name="Chapman S.B."/>
            <person name="Chen Z."/>
            <person name="Dunbar C."/>
            <person name="Freedman E."/>
            <person name="Gearin G."/>
            <person name="Gellesch M."/>
            <person name="Goldberg J."/>
            <person name="Griggs A."/>
            <person name="Gujja S."/>
            <person name="Heiman D."/>
            <person name="Howarth C."/>
            <person name="Larson L."/>
            <person name="Lui A."/>
            <person name="MacDonald P.J.P."/>
            <person name="Montmayeur A."/>
            <person name="Murphy C."/>
            <person name="Neiman D."/>
            <person name="Pearson M."/>
            <person name="Priest M."/>
            <person name="Roberts A."/>
            <person name="Saif S."/>
            <person name="Shea T."/>
            <person name="Shenoy N."/>
            <person name="Sisk P."/>
            <person name="Stolte C."/>
            <person name="Sykes S."/>
            <person name="Wortman J."/>
            <person name="Nusbaum C."/>
            <person name="Birren B."/>
        </authorList>
    </citation>
    <scope>NUCLEOTIDE SEQUENCE [LARGE SCALE GENOMIC DNA]</scope>
    <source>
        <strain evidence="3 4">India VII</strain>
    </source>
</reference>
<feature type="compositionally biased region" description="Low complexity" evidence="1">
    <location>
        <begin position="289"/>
        <end position="307"/>
    </location>
</feature>
<sequence>MGMLKRTFSSSNRKKRQRSRGNKQAGHQSDSGFKALEDYLIDHAQFDRSGGAAGGVVGGAVGSVVGGAVGTRQNGANWGSKHSALSGKGANAKPASAKSKSGQQLARREVKKKGNLKRIIRNTLCLFKSPNLRNLIFKEAKVTEPEKKILNIKFVVNEEPTESRPQSVLTHKKSIEVSKFAESKKQIVTKNAKIIPVKKPSQAVIDKPVSKKIELKEEISEGNSQTSESSLPCSEPFEKCYKVEINKSRVPRLQELFGQMRKGSDSTGVAGEAAGGKADKRVGRCNMLGGSSESGESSASGESSKSGESSEKCKRRGRCPPLGEEAQANDPTGCKTNVFNNLLQSVKPCRSYNIDVGHPLYNFLCKSEDSFLSSNWHDRINYAFRNIWALKEYMHDDKSEGEREKEFYNELELFHMASKIGACGLIYSLFFRKQELKNDSISYFKKCFVQVSKENYPHIYKIYKPKFDDDLVFLFDSLVFTVILGSRRNGVNYNMARKIYSNDMKGKNVLCDCIFALKNGSKFALPVASQIDFMGMRVISEPLMPLSEAHPPVDVIKDIFRGFTFSNYMSDGGGSEGATENGHLTGKQTMKKTPQNEGKNLPKEEKHLKRKKEKMFYERLLLEMENYDHELYQQIKQMGDSVNYHCCILPFGFSNYYECKVFKKRNNVKLFKSLIDNLFVVRGAEEVLPPYVDNSAGGNFTKRIRYEFIKNFYPHSLSNTTLNIDVKNYEYKKCKNNVDLLKDASRECLHNIHNYILPKVVSIVANFSDSFDITQVYHSHGVNMHHLGRLLSTDRDTAPPEFLSQTICREIICRTLKSIYYEHIHSFLLGVLGRGKRGSSGSCKGGNHRWFDNAHSVSPFSNEEHTHHYDRVRGGTPEQCNQFICFCEKCFTEWDYFPEVVPHKFLIRLANLTLNVRAVDSVQFWHQVLIPECMKKFKVNLKDHINIKEVEVYGLLVCMEYHLGVYFNKECKRNYKVRLPLTLEDMCAFGSKKESVLFPNVAHLRAVCEWGGASEMGEVSEAVNEVVNEVVSDLESNVEREYPSYHCDDEPSAATPHGYALQTVRSNSREKRRGYNYKSPYRSVTSGAKNNAQKSYKTSGGTASGGLKGNPTWEKGATTSNYDDSSSPSTSGSSKVGHNNVYTLVDKMRKKKWLSRGGSTLAGGKQKRELTPSVSVHSRIREDPPSRVPPRSNFQRSNIALFYPKTKGCFPKYATWSFRTVEKLISSNVMMQEKFKVKNMLRENIVNIIHPKRSDFLQMSNICTVGSCNKIRSFMHEYNVPCHPYCILNEKMKCINYVRAKKCIYLLLNVGLNKNIFELSKRFLCLAYLHFEHGYVKKCLDVCYYIYGVIPNIGTVRRDILALILQCKVKEGNIDDALIIYKLIVIFNKFYEGHGNSLHTLICNVLMASYYYDRANERTGRGTRGEGICESNIYDNDICDDEWEDHLGKVPRAECRNHNRGDHQTGEATTSKGCAKKKLMLDQVDHLELKKKYLLKALHYSEESYRAISTTLCDVSTHYVCIYALILQGNILMGLHKFQSAIKYYTISLQNCERAKLPNFVTLQNKCLLADSLKNNGNYDKAIEIAEECLKALSSCTQSSRSLTLYVIFRLAEMKQYIGCRDLIYPNIFLDNISNAHIKKKITCSDFLIFEKNYLNEKNKKFRKEAIDLYIILYDKLRSQKNYNLVFAKDIFGCYYTKGELSYCRGGKGGMPGDATRGDTMQADTMQEDTMQEDEMEKIFLVIREILKIKVISLSMKKQFMLASKLLGIVLTKNSSPFVRELTLLKRGAEKNRLYGKSHPDECTSTGVQPSEAKREDHLGSTARYPNNDLYIADLLSDVHTNGEQKYTKQTLHFQLGDFHQSRQSNFFHRSCYTREYDYISIEKLLFDDTYFVIDDICKWCYSKCDAYNSKQNVGAETDAAYLLNPSIWFDLLFFSVMKGTCSHTELLILIDLVKFFLTPLQKQLILFRVKSLSSISGNEQYSEYIQHLLDNEGKEILRVMNILDKEKNSGNLCVGAHPELSNLHKKDVMKNVDFLSNIIVTNPWLMSPSNTFDSAR</sequence>
<feature type="domain" description="Clu" evidence="2">
    <location>
        <begin position="350"/>
        <end position="632"/>
    </location>
</feature>
<dbReference type="EMBL" id="KQ234376">
    <property type="protein sequence ID" value="KMZ77884.1"/>
    <property type="molecule type" value="Genomic_DNA"/>
</dbReference>
<gene>
    <name evidence="3" type="ORF">PVIIG_00571</name>
</gene>
<dbReference type="InterPro" id="IPR033646">
    <property type="entry name" value="CLU-central"/>
</dbReference>
<dbReference type="InterPro" id="IPR011990">
    <property type="entry name" value="TPR-like_helical_dom_sf"/>
</dbReference>
<feature type="region of interest" description="Disordered" evidence="1">
    <location>
        <begin position="259"/>
        <end position="327"/>
    </location>
</feature>
<dbReference type="InterPro" id="IPR025697">
    <property type="entry name" value="CLU_dom"/>
</dbReference>
<dbReference type="Pfam" id="PF12807">
    <property type="entry name" value="eIF3_p135"/>
    <property type="match status" value="1"/>
</dbReference>
<feature type="region of interest" description="Disordered" evidence="1">
    <location>
        <begin position="1043"/>
        <end position="1140"/>
    </location>
</feature>
<dbReference type="SUPFAM" id="SSF48452">
    <property type="entry name" value="TPR-like"/>
    <property type="match status" value="1"/>
</dbReference>
<proteinExistence type="predicted"/>
<feature type="region of interest" description="Disordered" evidence="1">
    <location>
        <begin position="1796"/>
        <end position="1818"/>
    </location>
</feature>
<feature type="region of interest" description="Disordered" evidence="1">
    <location>
        <begin position="72"/>
        <end position="106"/>
    </location>
</feature>
<feature type="region of interest" description="Disordered" evidence="1">
    <location>
        <begin position="1"/>
        <end position="31"/>
    </location>
</feature>
<feature type="region of interest" description="Disordered" evidence="1">
    <location>
        <begin position="575"/>
        <end position="607"/>
    </location>
</feature>
<accession>A0A0J9S532</accession>
<dbReference type="Proteomes" id="UP000053562">
    <property type="component" value="Unassembled WGS sequence"/>
</dbReference>
<evidence type="ECO:0000256" key="1">
    <source>
        <dbReference type="SAM" id="MobiDB-lite"/>
    </source>
</evidence>
<dbReference type="Gene3D" id="1.25.40.10">
    <property type="entry name" value="Tetratricopeptide repeat domain"/>
    <property type="match status" value="1"/>
</dbReference>
<evidence type="ECO:0000259" key="2">
    <source>
        <dbReference type="PROSITE" id="PS51823"/>
    </source>
</evidence>
<organism evidence="3 4">
    <name type="scientific">Plasmodium vivax India VII</name>
    <dbReference type="NCBI Taxonomy" id="1077284"/>
    <lineage>
        <taxon>Eukaryota</taxon>
        <taxon>Sar</taxon>
        <taxon>Alveolata</taxon>
        <taxon>Apicomplexa</taxon>
        <taxon>Aconoidasida</taxon>
        <taxon>Haemosporida</taxon>
        <taxon>Plasmodiidae</taxon>
        <taxon>Plasmodium</taxon>
        <taxon>Plasmodium (Plasmodium)</taxon>
    </lineage>
</organism>
<evidence type="ECO:0000313" key="4">
    <source>
        <dbReference type="Proteomes" id="UP000053562"/>
    </source>
</evidence>
<protein>
    <recommendedName>
        <fullName evidence="2">Clu domain-containing protein</fullName>
    </recommendedName>
</protein>
<feature type="compositionally biased region" description="Polar residues" evidence="1">
    <location>
        <begin position="586"/>
        <end position="598"/>
    </location>
</feature>
<feature type="region of interest" description="Disordered" evidence="1">
    <location>
        <begin position="1155"/>
        <end position="1191"/>
    </location>
</feature>